<protein>
    <recommendedName>
        <fullName evidence="12">CFEM domain-containing protein</fullName>
    </recommendedName>
</protein>
<keyword evidence="8" id="KW-0449">Lipoprotein</keyword>
<keyword evidence="5" id="KW-0325">Glycoprotein</keyword>
<organism evidence="13 14">
    <name type="scientific">Lepraria finkii</name>
    <dbReference type="NCBI Taxonomy" id="1340010"/>
    <lineage>
        <taxon>Eukaryota</taxon>
        <taxon>Fungi</taxon>
        <taxon>Dikarya</taxon>
        <taxon>Ascomycota</taxon>
        <taxon>Pezizomycotina</taxon>
        <taxon>Lecanoromycetes</taxon>
        <taxon>OSLEUM clade</taxon>
        <taxon>Lecanoromycetidae</taxon>
        <taxon>Lecanorales</taxon>
        <taxon>Lecanorineae</taxon>
        <taxon>Stereocaulaceae</taxon>
        <taxon>Lepraria</taxon>
    </lineage>
</organism>
<evidence type="ECO:0000256" key="8">
    <source>
        <dbReference type="ARBA" id="ARBA00023288"/>
    </source>
</evidence>
<feature type="compositionally biased region" description="Polar residues" evidence="9">
    <location>
        <begin position="504"/>
        <end position="521"/>
    </location>
</feature>
<evidence type="ECO:0000256" key="9">
    <source>
        <dbReference type="SAM" id="MobiDB-lite"/>
    </source>
</evidence>
<gene>
    <name evidence="13" type="ORF">ABVK25_007387</name>
</gene>
<evidence type="ECO:0000256" key="10">
    <source>
        <dbReference type="SAM" id="Phobius"/>
    </source>
</evidence>
<evidence type="ECO:0000313" key="13">
    <source>
        <dbReference type="EMBL" id="KAL2052228.1"/>
    </source>
</evidence>
<evidence type="ECO:0000313" key="14">
    <source>
        <dbReference type="Proteomes" id="UP001590951"/>
    </source>
</evidence>
<keyword evidence="5" id="KW-0336">GPI-anchor</keyword>
<evidence type="ECO:0000256" key="3">
    <source>
        <dbReference type="ARBA" id="ARBA00010031"/>
    </source>
</evidence>
<feature type="signal peptide" evidence="11">
    <location>
        <begin position="1"/>
        <end position="19"/>
    </location>
</feature>
<evidence type="ECO:0000256" key="6">
    <source>
        <dbReference type="ARBA" id="ARBA00022729"/>
    </source>
</evidence>
<comment type="subcellular location">
    <subcellularLocation>
        <location evidence="1">Membrane</location>
        <topology evidence="1">Lipid-anchor</topology>
        <topology evidence="1">GPI-anchor</topology>
    </subcellularLocation>
    <subcellularLocation>
        <location evidence="2">Secreted</location>
    </subcellularLocation>
</comment>
<reference evidence="13 14" key="1">
    <citation type="submission" date="2024-09" db="EMBL/GenBank/DDBJ databases">
        <title>Rethinking Asexuality: The Enigmatic Case of Functional Sexual Genes in Lepraria (Stereocaulaceae).</title>
        <authorList>
            <person name="Doellman M."/>
            <person name="Sun Y."/>
            <person name="Barcenas-Pena A."/>
            <person name="Lumbsch H.T."/>
            <person name="Grewe F."/>
        </authorList>
    </citation>
    <scope>NUCLEOTIDE SEQUENCE [LARGE SCALE GENOMIC DNA]</scope>
    <source>
        <strain evidence="13 14">Grewe 0041</strain>
    </source>
</reference>
<feature type="chain" id="PRO_5046893525" description="CFEM domain-containing protein" evidence="11">
    <location>
        <begin position="20"/>
        <end position="629"/>
    </location>
</feature>
<feature type="compositionally biased region" description="Polar residues" evidence="9">
    <location>
        <begin position="554"/>
        <end position="567"/>
    </location>
</feature>
<feature type="compositionally biased region" description="Pro residues" evidence="9">
    <location>
        <begin position="296"/>
        <end position="307"/>
    </location>
</feature>
<keyword evidence="14" id="KW-1185">Reference proteome</keyword>
<sequence>MAPPIWPLLFLLQILLAWAGPLSTASLTPNLAKVIPSCAQSCVESFVAENYKTVCGPPPNFDCLCVNNTPSGFTVGEGSLECLLSSCHDVEDSVLASVYAVCIGVLDARPNTHTVLTATGPSAASPTSTASPTESSGDTSSSIFPSKSHTSSSLSTSASSAASRYKSTITTKTSSSSLHSSALSTTNTPSTTPTTSSPSSTKSKVTAAAASTSTVAGPTPVLTKPQIAGVVIASLGAAALAFGLCFLIICLRRKRSKRRFSESSFGGNKIGESVGSTPDIVAVESRDFGHHSQPRQEPPAMPPPMPRGPLRLVTPATSSGDGWEDYQKTMTTDDIGVAVGPPIPITTAEHSPNTPKSNRTTNSQLLPDKPRFSLFPSPLRINPRNNISAQGSQPSEGPTSPQAPCSVGPPPQFPNAMGNTSQANLQGRPYPGRSLSDPFYDPRNRTPPHIYPYVQASRPVSPRSKYPDHPAFRLSTQVEPTGVAARNPIPPNQSPSARFLYPSSYRTQKPNHPRTQSSSGPAEQHYNEMMDNSHRRKSHSKNKSESSRPLTGDTFFSDTGSETSFENSDSEDDHDLGLRSSRPMRPRSNLSPVAESPRKLGSPFQHQQDRFQYPAVPVATTVSPMRYPG</sequence>
<comment type="similarity">
    <text evidence="3">Belongs to the RBT5 family.</text>
</comment>
<feature type="region of interest" description="Disordered" evidence="9">
    <location>
        <begin position="287"/>
        <end position="308"/>
    </location>
</feature>
<name>A0ABR4B2X1_9LECA</name>
<dbReference type="EMBL" id="JBHFEH010000028">
    <property type="protein sequence ID" value="KAL2052228.1"/>
    <property type="molecule type" value="Genomic_DNA"/>
</dbReference>
<dbReference type="Proteomes" id="UP001590951">
    <property type="component" value="Unassembled WGS sequence"/>
</dbReference>
<proteinExistence type="inferred from homology"/>
<feature type="domain" description="CFEM" evidence="12">
    <location>
        <begin position="34"/>
        <end position="102"/>
    </location>
</feature>
<keyword evidence="4" id="KW-0964">Secreted</keyword>
<keyword evidence="10" id="KW-0812">Transmembrane</keyword>
<evidence type="ECO:0000256" key="2">
    <source>
        <dbReference type="ARBA" id="ARBA00004613"/>
    </source>
</evidence>
<feature type="region of interest" description="Disordered" evidence="9">
    <location>
        <begin position="176"/>
        <end position="205"/>
    </location>
</feature>
<keyword evidence="6 11" id="KW-0732">Signal</keyword>
<evidence type="ECO:0000256" key="7">
    <source>
        <dbReference type="ARBA" id="ARBA00023157"/>
    </source>
</evidence>
<keyword evidence="10" id="KW-0472">Membrane</keyword>
<evidence type="ECO:0000256" key="4">
    <source>
        <dbReference type="ARBA" id="ARBA00022525"/>
    </source>
</evidence>
<feature type="region of interest" description="Disordered" evidence="9">
    <location>
        <begin position="338"/>
        <end position="629"/>
    </location>
</feature>
<comment type="caution">
    <text evidence="13">The sequence shown here is derived from an EMBL/GenBank/DDBJ whole genome shotgun (WGS) entry which is preliminary data.</text>
</comment>
<feature type="compositionally biased region" description="Polar residues" evidence="9">
    <location>
        <begin position="348"/>
        <end position="365"/>
    </location>
</feature>
<evidence type="ECO:0000259" key="12">
    <source>
        <dbReference type="Pfam" id="PF05730"/>
    </source>
</evidence>
<accession>A0ABR4B2X1</accession>
<dbReference type="InterPro" id="IPR008427">
    <property type="entry name" value="Extracellular_membr_CFEM_dom"/>
</dbReference>
<keyword evidence="7" id="KW-1015">Disulfide bond</keyword>
<feature type="compositionally biased region" description="Polar residues" evidence="9">
    <location>
        <begin position="383"/>
        <end position="403"/>
    </location>
</feature>
<dbReference type="Pfam" id="PF05730">
    <property type="entry name" value="CFEM"/>
    <property type="match status" value="1"/>
</dbReference>
<evidence type="ECO:0000256" key="5">
    <source>
        <dbReference type="ARBA" id="ARBA00022622"/>
    </source>
</evidence>
<evidence type="ECO:0000256" key="1">
    <source>
        <dbReference type="ARBA" id="ARBA00004589"/>
    </source>
</evidence>
<feature type="transmembrane region" description="Helical" evidence="10">
    <location>
        <begin position="227"/>
        <end position="251"/>
    </location>
</feature>
<feature type="region of interest" description="Disordered" evidence="9">
    <location>
        <begin position="117"/>
        <end position="155"/>
    </location>
</feature>
<keyword evidence="10" id="KW-1133">Transmembrane helix</keyword>
<evidence type="ECO:0000256" key="11">
    <source>
        <dbReference type="SAM" id="SignalP"/>
    </source>
</evidence>